<proteinExistence type="predicted"/>
<feature type="signal peptide" evidence="1">
    <location>
        <begin position="1"/>
        <end position="22"/>
    </location>
</feature>
<dbReference type="EMBL" id="GGFL01013965">
    <property type="protein sequence ID" value="MBW78143.1"/>
    <property type="molecule type" value="Transcribed_RNA"/>
</dbReference>
<keyword evidence="1" id="KW-0732">Signal</keyword>
<reference evidence="2" key="1">
    <citation type="submission" date="2018-01" db="EMBL/GenBank/DDBJ databases">
        <title>An insight into the sialome of Amazonian anophelines.</title>
        <authorList>
            <person name="Ribeiro J.M."/>
            <person name="Scarpassa V."/>
            <person name="Calvo E."/>
        </authorList>
    </citation>
    <scope>NUCLEOTIDE SEQUENCE</scope>
</reference>
<sequence length="113" mass="12575">MCPLSFFFSLSLFSFSIPCAFSVSAARAFHTTPGLSLPIVRHHLLYLCVLHVLELALKSTPPPNTLLMDLVARRRTARRAGTTPFETAGKCCPKITAFIHPRVCLHVYCNFLV</sequence>
<organism evidence="2">
    <name type="scientific">Anopheles darlingi</name>
    <name type="common">Mosquito</name>
    <dbReference type="NCBI Taxonomy" id="43151"/>
    <lineage>
        <taxon>Eukaryota</taxon>
        <taxon>Metazoa</taxon>
        <taxon>Ecdysozoa</taxon>
        <taxon>Arthropoda</taxon>
        <taxon>Hexapoda</taxon>
        <taxon>Insecta</taxon>
        <taxon>Pterygota</taxon>
        <taxon>Neoptera</taxon>
        <taxon>Endopterygota</taxon>
        <taxon>Diptera</taxon>
        <taxon>Nematocera</taxon>
        <taxon>Culicoidea</taxon>
        <taxon>Culicidae</taxon>
        <taxon>Anophelinae</taxon>
        <taxon>Anopheles</taxon>
    </lineage>
</organism>
<evidence type="ECO:0000256" key="1">
    <source>
        <dbReference type="SAM" id="SignalP"/>
    </source>
</evidence>
<dbReference type="AlphaFoldDB" id="A0A2M4DKQ8"/>
<feature type="chain" id="PRO_5014656491" evidence="1">
    <location>
        <begin position="23"/>
        <end position="113"/>
    </location>
</feature>
<accession>A0A2M4DKQ8</accession>
<name>A0A2M4DKQ8_ANODA</name>
<protein>
    <submittedName>
        <fullName evidence="2">Putative secreted protein</fullName>
    </submittedName>
</protein>
<evidence type="ECO:0000313" key="2">
    <source>
        <dbReference type="EMBL" id="MBW78143.1"/>
    </source>
</evidence>